<protein>
    <submittedName>
        <fullName evidence="2">Uncharacterized protein</fullName>
    </submittedName>
</protein>
<sequence length="279" mass="29502">MLFTRCILLAMAGLAAAAPTTEAEAEKPLVAVPQVQKEEAETFELQRNKTAARLAPDCSNLVAGLSFDDCIHMTNIGMAGMGENVFGNNGYIWIGDDGPNRFRFTNVGPGSLTLILWDFNGDYEASFMNVRAPKISYSLTNPGDTVVISVNPAISLGWATLNNQQTTLSQYGQIFNTWGEATTGSGGPGSATVNVSRLVNMNGNPQSISVAGCRADMDFCSFQCRFGALECGESGSYDLLNCTPDVNPNSGTGTFDGINPEGGCYGWDSGGDILVELGS</sequence>
<evidence type="ECO:0000256" key="1">
    <source>
        <dbReference type="SAM" id="SignalP"/>
    </source>
</evidence>
<evidence type="ECO:0000313" key="2">
    <source>
        <dbReference type="EMBL" id="KAK0386145.1"/>
    </source>
</evidence>
<proteinExistence type="predicted"/>
<feature type="chain" id="PRO_5041380498" evidence="1">
    <location>
        <begin position="18"/>
        <end position="279"/>
    </location>
</feature>
<organism evidence="2 3">
    <name type="scientific">Sarocladium strictum</name>
    <name type="common">Black bundle disease fungus</name>
    <name type="synonym">Acremonium strictum</name>
    <dbReference type="NCBI Taxonomy" id="5046"/>
    <lineage>
        <taxon>Eukaryota</taxon>
        <taxon>Fungi</taxon>
        <taxon>Dikarya</taxon>
        <taxon>Ascomycota</taxon>
        <taxon>Pezizomycotina</taxon>
        <taxon>Sordariomycetes</taxon>
        <taxon>Hypocreomycetidae</taxon>
        <taxon>Hypocreales</taxon>
        <taxon>Sarocladiaceae</taxon>
        <taxon>Sarocladium</taxon>
    </lineage>
</organism>
<evidence type="ECO:0000313" key="3">
    <source>
        <dbReference type="Proteomes" id="UP001175261"/>
    </source>
</evidence>
<accession>A0AA39GF23</accession>
<keyword evidence="3" id="KW-1185">Reference proteome</keyword>
<feature type="signal peptide" evidence="1">
    <location>
        <begin position="1"/>
        <end position="17"/>
    </location>
</feature>
<keyword evidence="1" id="KW-0732">Signal</keyword>
<gene>
    <name evidence="2" type="ORF">NLU13_5982</name>
</gene>
<comment type="caution">
    <text evidence="2">The sequence shown here is derived from an EMBL/GenBank/DDBJ whole genome shotgun (WGS) entry which is preliminary data.</text>
</comment>
<name>A0AA39GF23_SARSR</name>
<reference evidence="2" key="1">
    <citation type="submission" date="2022-10" db="EMBL/GenBank/DDBJ databases">
        <title>Determination and structural analysis of whole genome sequence of Sarocladium strictum F4-1.</title>
        <authorList>
            <person name="Hu L."/>
            <person name="Jiang Y."/>
        </authorList>
    </citation>
    <scope>NUCLEOTIDE SEQUENCE</scope>
    <source>
        <strain evidence="2">F4-1</strain>
    </source>
</reference>
<dbReference type="AlphaFoldDB" id="A0AA39GF23"/>
<dbReference type="Proteomes" id="UP001175261">
    <property type="component" value="Unassembled WGS sequence"/>
</dbReference>
<dbReference type="EMBL" id="JAPDFR010000005">
    <property type="protein sequence ID" value="KAK0386145.1"/>
    <property type="molecule type" value="Genomic_DNA"/>
</dbReference>